<evidence type="ECO:0000256" key="1">
    <source>
        <dbReference type="SAM" id="Phobius"/>
    </source>
</evidence>
<reference evidence="3" key="2">
    <citation type="submission" date="2023-02" db="EMBL/GenBank/DDBJ databases">
        <authorList>
            <person name="Rayyan A."/>
            <person name="Meyer T."/>
            <person name="Kyndt J.A."/>
        </authorList>
    </citation>
    <scope>NUCLEOTIDE SEQUENCE</scope>
    <source>
        <strain evidence="3">DSM 9987</strain>
    </source>
</reference>
<dbReference type="Pfam" id="PF07811">
    <property type="entry name" value="TadE"/>
    <property type="match status" value="1"/>
</dbReference>
<feature type="transmembrane region" description="Helical" evidence="1">
    <location>
        <begin position="37"/>
        <end position="60"/>
    </location>
</feature>
<evidence type="ECO:0000313" key="4">
    <source>
        <dbReference type="Proteomes" id="UP001165652"/>
    </source>
</evidence>
<accession>A0ABT5J851</accession>
<keyword evidence="4" id="KW-1185">Reference proteome</keyword>
<organism evidence="3 4">
    <name type="scientific">Rhodoplanes tepidamans</name>
    <name type="common">Rhodoplanes cryptolactis</name>
    <dbReference type="NCBI Taxonomy" id="200616"/>
    <lineage>
        <taxon>Bacteria</taxon>
        <taxon>Pseudomonadati</taxon>
        <taxon>Pseudomonadota</taxon>
        <taxon>Alphaproteobacteria</taxon>
        <taxon>Hyphomicrobiales</taxon>
        <taxon>Nitrobacteraceae</taxon>
        <taxon>Rhodoplanes</taxon>
    </lineage>
</organism>
<keyword evidence="1" id="KW-0812">Transmembrane</keyword>
<sequence length="186" mass="20417">MFETARRRCSTRIAGRVVPAWLRRFTRRQDGATAVEFGLVLLPFLSILLMTMETALVFFAQQTLETAAADSARLIMTGQAQNQSFDAAKFKAAVCDRVVALFDCSGGMYVDVQKYTSFASISNGVAVDSDGNPVTNYNPGGKNDIVVVRLIYRWPIVSPLTQPYLADGSTGKRMLVATAAFRNEPF</sequence>
<dbReference type="RefSeq" id="WP_272776603.1">
    <property type="nucleotide sequence ID" value="NZ_JAQQLI010000010.1"/>
</dbReference>
<dbReference type="InterPro" id="IPR012495">
    <property type="entry name" value="TadE-like_dom"/>
</dbReference>
<gene>
    <name evidence="3" type="ORF">PQJ73_08690</name>
</gene>
<dbReference type="EMBL" id="JAQQLI010000010">
    <property type="protein sequence ID" value="MDC7785756.1"/>
    <property type="molecule type" value="Genomic_DNA"/>
</dbReference>
<feature type="domain" description="TadE-like" evidence="2">
    <location>
        <begin position="31"/>
        <end position="73"/>
    </location>
</feature>
<dbReference type="Proteomes" id="UP001165652">
    <property type="component" value="Unassembled WGS sequence"/>
</dbReference>
<reference evidence="3" key="1">
    <citation type="journal article" date="2023" name="Microbiol Resour">
        <title>Genome Sequences of Rhodoplanes serenus and Two Thermotolerant Strains, Rhodoplanes tepidamans and 'Rhodoplanes cryptolactis,' Further Refine the Genus.</title>
        <authorList>
            <person name="Rayyan A.A."/>
            <person name="Kyndt J.A."/>
        </authorList>
    </citation>
    <scope>NUCLEOTIDE SEQUENCE</scope>
    <source>
        <strain evidence="3">DSM 9987</strain>
    </source>
</reference>
<keyword evidence="1" id="KW-1133">Transmembrane helix</keyword>
<proteinExistence type="predicted"/>
<comment type="caution">
    <text evidence="3">The sequence shown here is derived from an EMBL/GenBank/DDBJ whole genome shotgun (WGS) entry which is preliminary data.</text>
</comment>
<name>A0ABT5J851_RHOTP</name>
<protein>
    <submittedName>
        <fullName evidence="3">Pilus assembly protein</fullName>
    </submittedName>
</protein>
<keyword evidence="1" id="KW-0472">Membrane</keyword>
<evidence type="ECO:0000313" key="3">
    <source>
        <dbReference type="EMBL" id="MDC7785756.1"/>
    </source>
</evidence>
<evidence type="ECO:0000259" key="2">
    <source>
        <dbReference type="Pfam" id="PF07811"/>
    </source>
</evidence>